<evidence type="ECO:0000256" key="3">
    <source>
        <dbReference type="ARBA" id="ARBA00022989"/>
    </source>
</evidence>
<dbReference type="Pfam" id="PF07690">
    <property type="entry name" value="MFS_1"/>
    <property type="match status" value="1"/>
</dbReference>
<feature type="region of interest" description="Disordered" evidence="5">
    <location>
        <begin position="620"/>
        <end position="644"/>
    </location>
</feature>
<evidence type="ECO:0000313" key="8">
    <source>
        <dbReference type="EMBL" id="KAF2728232.1"/>
    </source>
</evidence>
<dbReference type="EMBL" id="ML996289">
    <property type="protein sequence ID" value="KAF2728232.1"/>
    <property type="molecule type" value="Genomic_DNA"/>
</dbReference>
<evidence type="ECO:0000256" key="4">
    <source>
        <dbReference type="ARBA" id="ARBA00023136"/>
    </source>
</evidence>
<evidence type="ECO:0000313" key="9">
    <source>
        <dbReference type="Proteomes" id="UP000799444"/>
    </source>
</evidence>
<feature type="transmembrane region" description="Helical" evidence="6">
    <location>
        <begin position="1082"/>
        <end position="1104"/>
    </location>
</feature>
<dbReference type="Proteomes" id="UP000799444">
    <property type="component" value="Unassembled WGS sequence"/>
</dbReference>
<keyword evidence="2 6" id="KW-0812">Transmembrane</keyword>
<protein>
    <recommendedName>
        <fullName evidence="7">Major facilitator superfamily (MFS) profile domain-containing protein</fullName>
    </recommendedName>
</protein>
<gene>
    <name evidence="8" type="ORF">EJ04DRAFT_569684</name>
</gene>
<feature type="transmembrane region" description="Helical" evidence="6">
    <location>
        <begin position="1040"/>
        <end position="1061"/>
    </location>
</feature>
<feature type="transmembrane region" description="Helical" evidence="6">
    <location>
        <begin position="1165"/>
        <end position="1187"/>
    </location>
</feature>
<dbReference type="SUPFAM" id="SSF103473">
    <property type="entry name" value="MFS general substrate transporter"/>
    <property type="match status" value="1"/>
</dbReference>
<feature type="transmembrane region" description="Helical" evidence="6">
    <location>
        <begin position="724"/>
        <end position="744"/>
    </location>
</feature>
<dbReference type="PANTHER" id="PTHR23501:SF198">
    <property type="entry name" value="AZOLE RESISTANCE PROTEIN 1-RELATED"/>
    <property type="match status" value="1"/>
</dbReference>
<feature type="region of interest" description="Disordered" evidence="5">
    <location>
        <begin position="1243"/>
        <end position="1308"/>
    </location>
</feature>
<feature type="transmembrane region" description="Helical" evidence="6">
    <location>
        <begin position="964"/>
        <end position="989"/>
    </location>
</feature>
<evidence type="ECO:0000256" key="2">
    <source>
        <dbReference type="ARBA" id="ARBA00022692"/>
    </source>
</evidence>
<feature type="compositionally biased region" description="Acidic residues" evidence="5">
    <location>
        <begin position="394"/>
        <end position="403"/>
    </location>
</feature>
<feature type="transmembrane region" description="Helical" evidence="6">
    <location>
        <begin position="750"/>
        <end position="774"/>
    </location>
</feature>
<feature type="compositionally biased region" description="Polar residues" evidence="5">
    <location>
        <begin position="109"/>
        <end position="162"/>
    </location>
</feature>
<dbReference type="InterPro" id="IPR036259">
    <property type="entry name" value="MFS_trans_sf"/>
</dbReference>
<keyword evidence="3 6" id="KW-1133">Transmembrane helix</keyword>
<feature type="transmembrane region" description="Helical" evidence="6">
    <location>
        <begin position="813"/>
        <end position="835"/>
    </location>
</feature>
<dbReference type="InterPro" id="IPR011701">
    <property type="entry name" value="MFS"/>
</dbReference>
<comment type="subcellular location">
    <subcellularLocation>
        <location evidence="1">Membrane</location>
        <topology evidence="1">Multi-pass membrane protein</topology>
    </subcellularLocation>
</comment>
<evidence type="ECO:0000256" key="1">
    <source>
        <dbReference type="ARBA" id="ARBA00004141"/>
    </source>
</evidence>
<dbReference type="GO" id="GO:0005886">
    <property type="term" value="C:plasma membrane"/>
    <property type="evidence" value="ECO:0007669"/>
    <property type="project" value="TreeGrafter"/>
</dbReference>
<feature type="transmembrane region" description="Helical" evidence="6">
    <location>
        <begin position="1001"/>
        <end position="1028"/>
    </location>
</feature>
<sequence length="1308" mass="141814">MATLTFTRVFRKRWKVEDLGQPDLAVPKHDPPTTRLVTLGPATSAIHESPTSAPPVEEVSTTNTQDSRARDEPTPSVGHISDTRNEVKHAADERASSRRVLGIKFGNSKIKQLKTQPNQVGSSSRNDSLDSTPQSQAPGPSQSCENRSQLIKASSKQSQHKTVASPAKLQVPTGADVNEHCVTVSKTSPNLQHFDKDIWIGKLREHPPPEALEAVWLEEIRIRVVNDLQPVIQLLPRSTSPLHAIIEPDFCMTGTSGEHSDSVKLRPTVWIRCGSKRCKKVVKAAIEDMDYLHRFGSVQVHLRAPILASKTGHKHLIPMDLTVTRGQVQVLMPDVFSTHGFSACGLKIRVQDHHDSKVEHQWVVGGIIRVAGVIYGLTTAHSLVENPRDGDISTVDDTDDSETESDKNLPISGPPLEPRSQSRSSAEWTTVTIDVMNYAGHSNAESDSGIAGCSDYALIGMGPGKETLYNFYEKADSPEERTTNTCTIDAWCPAPHGGDVDIICAPNDVRPGWLLKGSSMIITRNGIFTTRKIQTQTPLAAGMSGTWVVCGSTLVGMIIAIYAGESYAHMLPITDVFSDIQSLLGDGGDQPPVDLAIAHDLPPPLAKIHQITIAPDPHAEISIEKDRRKRPEAETEKAAEPELDDGRPMSRVEIASFGILAAALCVSSFAVGFDSTAFPIVIPSITDRFKSISDIGLYGSVYLLSISSLATVMPQLLERYCRSWSCVVAIFVFVLGSILSAVAPSSSVVIVGRAVSGIGAVACWCANAAGIAMFAPKRKQPHVQAWLGLSHGVGIFVGPLLGGVFAQRYLWRWYFYFNASVGGLAAALMIFGLAIRKKFQASDSRTTAREPTRTKYVIRDAASFLVGIAAPLLLIFGLYLGPSRGWRNAVVIVLLVLAWIAFGLMLLIRAWKADGPNFLRRGFSWRVWTPIALSGLWGCCFYPINHFFPIWLQSVKNFTATRAGVLFLPSLGSSMATSMILGAVALIYFHRYKVPRTAGPATSNITVFSTSILLVSLALMATGCGLFSTLTAGVSLPNLVGYQILFGVGTGMGSSFLFAVVQEELRRARRDDESAVATRAVTLMQSLGGCISITAAQTIFMSLLKPEFQHLASIGAPIKVDAIGATDYRSEVPPAALNAAVAAYNKAITRSFFYSTAVGGLVPGFFVAGIVISGAGLVLCSPCIYLWRWRKTRTNATSAALDAANAAFGGARAYPEVPGEMRRYQYAPSSDFSSIRHELLPPSFSGPSDMGSRYSTDWRSGIESRSRSVNSAEEYSHSRKPIRYPSEMEPIVEMQGPPPELYGPRREV</sequence>
<dbReference type="Gene3D" id="1.20.1250.20">
    <property type="entry name" value="MFS general substrate transporter like domains"/>
    <property type="match status" value="2"/>
</dbReference>
<proteinExistence type="predicted"/>
<feature type="transmembrane region" description="Helical" evidence="6">
    <location>
        <begin position="856"/>
        <end position="880"/>
    </location>
</feature>
<feature type="region of interest" description="Disordered" evidence="5">
    <location>
        <begin position="386"/>
        <end position="426"/>
    </location>
</feature>
<dbReference type="PANTHER" id="PTHR23501">
    <property type="entry name" value="MAJOR FACILITATOR SUPERFAMILY"/>
    <property type="match status" value="1"/>
</dbReference>
<feature type="compositionally biased region" description="Basic and acidic residues" evidence="5">
    <location>
        <begin position="81"/>
        <end position="96"/>
    </location>
</feature>
<dbReference type="OrthoDB" id="3800919at2759"/>
<reference evidence="8" key="1">
    <citation type="journal article" date="2020" name="Stud. Mycol.">
        <title>101 Dothideomycetes genomes: a test case for predicting lifestyles and emergence of pathogens.</title>
        <authorList>
            <person name="Haridas S."/>
            <person name="Albert R."/>
            <person name="Binder M."/>
            <person name="Bloem J."/>
            <person name="Labutti K."/>
            <person name="Salamov A."/>
            <person name="Andreopoulos B."/>
            <person name="Baker S."/>
            <person name="Barry K."/>
            <person name="Bills G."/>
            <person name="Bluhm B."/>
            <person name="Cannon C."/>
            <person name="Castanera R."/>
            <person name="Culley D."/>
            <person name="Daum C."/>
            <person name="Ezra D."/>
            <person name="Gonzalez J."/>
            <person name="Henrissat B."/>
            <person name="Kuo A."/>
            <person name="Liang C."/>
            <person name="Lipzen A."/>
            <person name="Lutzoni F."/>
            <person name="Magnuson J."/>
            <person name="Mondo S."/>
            <person name="Nolan M."/>
            <person name="Ohm R."/>
            <person name="Pangilinan J."/>
            <person name="Park H.-J."/>
            <person name="Ramirez L."/>
            <person name="Alfaro M."/>
            <person name="Sun H."/>
            <person name="Tritt A."/>
            <person name="Yoshinaga Y."/>
            <person name="Zwiers L.-H."/>
            <person name="Turgeon B."/>
            <person name="Goodwin S."/>
            <person name="Spatafora J."/>
            <person name="Crous P."/>
            <person name="Grigoriev I."/>
        </authorList>
    </citation>
    <scope>NUCLEOTIDE SEQUENCE</scope>
    <source>
        <strain evidence="8">CBS 125425</strain>
    </source>
</reference>
<feature type="transmembrane region" description="Helical" evidence="6">
    <location>
        <begin position="657"/>
        <end position="683"/>
    </location>
</feature>
<evidence type="ECO:0000256" key="5">
    <source>
        <dbReference type="SAM" id="MobiDB-lite"/>
    </source>
</evidence>
<evidence type="ECO:0000256" key="6">
    <source>
        <dbReference type="SAM" id="Phobius"/>
    </source>
</evidence>
<keyword evidence="4 6" id="KW-0472">Membrane</keyword>
<organism evidence="8 9">
    <name type="scientific">Polyplosphaeria fusca</name>
    <dbReference type="NCBI Taxonomy" id="682080"/>
    <lineage>
        <taxon>Eukaryota</taxon>
        <taxon>Fungi</taxon>
        <taxon>Dikarya</taxon>
        <taxon>Ascomycota</taxon>
        <taxon>Pezizomycotina</taxon>
        <taxon>Dothideomycetes</taxon>
        <taxon>Pleosporomycetidae</taxon>
        <taxon>Pleosporales</taxon>
        <taxon>Tetraplosphaeriaceae</taxon>
        <taxon>Polyplosphaeria</taxon>
    </lineage>
</organism>
<comment type="caution">
    <text evidence="8">The sequence shown here is derived from an EMBL/GenBank/DDBJ whole genome shotgun (WGS) entry which is preliminary data.</text>
</comment>
<dbReference type="GO" id="GO:0022857">
    <property type="term" value="F:transmembrane transporter activity"/>
    <property type="evidence" value="ECO:0007669"/>
    <property type="project" value="InterPro"/>
</dbReference>
<feature type="region of interest" description="Disordered" evidence="5">
    <location>
        <begin position="22"/>
        <end position="170"/>
    </location>
</feature>
<keyword evidence="9" id="KW-1185">Reference proteome</keyword>
<feature type="domain" description="Major facilitator superfamily (MFS) profile" evidence="7">
    <location>
        <begin position="660"/>
        <end position="1157"/>
    </location>
</feature>
<dbReference type="InterPro" id="IPR020846">
    <property type="entry name" value="MFS_dom"/>
</dbReference>
<accession>A0A9P4UTV4</accession>
<feature type="transmembrane region" description="Helical" evidence="6">
    <location>
        <begin position="539"/>
        <end position="563"/>
    </location>
</feature>
<evidence type="ECO:0000259" key="7">
    <source>
        <dbReference type="PROSITE" id="PS50850"/>
    </source>
</evidence>
<feature type="transmembrane region" description="Helical" evidence="6">
    <location>
        <begin position="786"/>
        <end position="807"/>
    </location>
</feature>
<feature type="transmembrane region" description="Helical" evidence="6">
    <location>
        <begin position="886"/>
        <end position="911"/>
    </location>
</feature>
<dbReference type="PROSITE" id="PS50850">
    <property type="entry name" value="MFS"/>
    <property type="match status" value="1"/>
</dbReference>
<feature type="transmembrane region" description="Helical" evidence="6">
    <location>
        <begin position="923"/>
        <end position="944"/>
    </location>
</feature>
<feature type="transmembrane region" description="Helical" evidence="6">
    <location>
        <begin position="695"/>
        <end position="712"/>
    </location>
</feature>
<name>A0A9P4UTV4_9PLEO</name>